<dbReference type="Proteomes" id="UP000234323">
    <property type="component" value="Unassembled WGS sequence"/>
</dbReference>
<dbReference type="VEuPathDB" id="FungiDB:RhiirA1_465500"/>
<accession>A0A2I1HRW0</accession>
<dbReference type="VEuPathDB" id="FungiDB:RhiirFUN_013845"/>
<dbReference type="AlphaFoldDB" id="A0A2I1HRW0"/>
<reference evidence="1 2" key="1">
    <citation type="submission" date="2015-10" db="EMBL/GenBank/DDBJ databases">
        <title>Genome analyses suggest a sexual origin of heterokaryosis in a supposedly ancient asexual fungus.</title>
        <authorList>
            <person name="Ropars J."/>
            <person name="Sedzielewska K."/>
            <person name="Noel J."/>
            <person name="Charron P."/>
            <person name="Farinelli L."/>
            <person name="Marton T."/>
            <person name="Kruger M."/>
            <person name="Pelin A."/>
            <person name="Brachmann A."/>
            <person name="Corradi N."/>
        </authorList>
    </citation>
    <scope>NUCLEOTIDE SEQUENCE [LARGE SCALE GENOMIC DNA]</scope>
    <source>
        <strain evidence="1 2">A4</strain>
    </source>
</reference>
<keyword evidence="2" id="KW-1185">Reference proteome</keyword>
<organism evidence="1 2">
    <name type="scientific">Rhizophagus irregularis</name>
    <dbReference type="NCBI Taxonomy" id="588596"/>
    <lineage>
        <taxon>Eukaryota</taxon>
        <taxon>Fungi</taxon>
        <taxon>Fungi incertae sedis</taxon>
        <taxon>Mucoromycota</taxon>
        <taxon>Glomeromycotina</taxon>
        <taxon>Glomeromycetes</taxon>
        <taxon>Glomerales</taxon>
        <taxon>Glomeraceae</taxon>
        <taxon>Rhizophagus</taxon>
    </lineage>
</organism>
<evidence type="ECO:0008006" key="3">
    <source>
        <dbReference type="Google" id="ProtNLM"/>
    </source>
</evidence>
<protein>
    <recommendedName>
        <fullName evidence="3">F-box domain-containing protein</fullName>
    </recommendedName>
</protein>
<name>A0A2I1HRW0_9GLOM</name>
<comment type="caution">
    <text evidence="1">The sequence shown here is derived from an EMBL/GenBank/DDBJ whole genome shotgun (WGS) entry which is preliminary data.</text>
</comment>
<evidence type="ECO:0000313" key="2">
    <source>
        <dbReference type="Proteomes" id="UP000234323"/>
    </source>
</evidence>
<gene>
    <name evidence="1" type="ORF">RhiirA4_486853</name>
</gene>
<proteinExistence type="predicted"/>
<sequence>MSKLNKDILYLIFEELQDDTKTLYSSLSVNKTWCELIVPILWRNPWKFLTNRSEILLFNVIISHLSDESKNNLMIQDNDLFKILLQKPLFNYISFCRHLNLNSIDLIIYFIERNYSKSNISVIKNEILNLFINENTRFTHLYIPQRFDYQIHLIPGAKHCFSEIVFLSCNTNRVSGNVLIGLAEICQSIKELELSIESSNNNYEIIKLIDASKRLISVRLKTSGTGIVLCTYPIRSSLYYIEESFHIILENSLMRHAHTIQYFNIDTPPATGILSSLVNLKRLELYTINRNIKLKFNSLEDNTISLPSLQILKTDISQTSTLRNLIVNTNGNLTKISIDNIFRSKTDNENIIKAIYQNCPNLMFLKLVFIIENILELEKLLIKCQCLNGLYFHILNLIGLDKLFEMLTRSSPTSLFKFKFDIISRELITPESFKLFINNWKGRHPMLLQISPYGCTDLIDSEVVKKFDYLRSNWSYSEDFEW</sequence>
<dbReference type="EMBL" id="LLXI01005617">
    <property type="protein sequence ID" value="PKY61628.1"/>
    <property type="molecule type" value="Genomic_DNA"/>
</dbReference>
<evidence type="ECO:0000313" key="1">
    <source>
        <dbReference type="EMBL" id="PKY61628.1"/>
    </source>
</evidence>
<dbReference type="VEuPathDB" id="FungiDB:FUN_015842"/>